<sequence length="503" mass="55514">MEGDAGEITLQYVAVSSVEKLGEVLKRQCGTSKDFWFGTVVSSEHQELASKLPGLHVGPFWAAEAFTHCYASQSADPDADFAALTNRYGLGQRSKKPGRKCGAPGMIYLLLNQSGFSKLYKYNMELAAAPKAKVTKASKGDARKALGKRSKGSRASKTQPIDAELILDEATSPQQKKSRTAVVNDPLASPWPSSRSRRHDTPDSPRLSHAANKHDLHRRQVAVIQKRLEELLPSLPLDQLSTSWALTKLEESMRKRKGKFDEFRADVERIIIAYVTKKSAAKAIAARKKKPVEEESAKTATSTQAEHGNEDEEVPSTMTGPQTEDVAEDLDVAEPKELVREAPEVDIPRTASQAVSPVQIDLETQELSDHEILPDAEEMVEVDHWGLAFFSMAEVDHWGFQVALSQLRECAGRPPSDAIAILTALLASRPSQELLSFGAWEAALGAHERMTSNRRVARLARKVKERWKAMDDAKKEQMLYRKALTAIEQLKTLGDDNAPSPES</sequence>
<evidence type="ECO:0000313" key="4">
    <source>
        <dbReference type="EMBL" id="CAL4768637.1"/>
    </source>
</evidence>
<dbReference type="EMBL" id="CAMXCT030000624">
    <property type="protein sequence ID" value="CAL4768637.1"/>
    <property type="molecule type" value="Genomic_DNA"/>
</dbReference>
<feature type="region of interest" description="Disordered" evidence="1">
    <location>
        <begin position="131"/>
        <end position="214"/>
    </location>
</feature>
<reference evidence="2" key="1">
    <citation type="submission" date="2022-10" db="EMBL/GenBank/DDBJ databases">
        <authorList>
            <person name="Chen Y."/>
            <person name="Dougan E. K."/>
            <person name="Chan C."/>
            <person name="Rhodes N."/>
            <person name="Thang M."/>
        </authorList>
    </citation>
    <scope>NUCLEOTIDE SEQUENCE</scope>
</reference>
<dbReference type="OrthoDB" id="10327781at2759"/>
<gene>
    <name evidence="2" type="ORF">C1SCF055_LOCUS9126</name>
</gene>
<dbReference type="EMBL" id="CAMXCT020000624">
    <property type="protein sequence ID" value="CAL1134700.1"/>
    <property type="molecule type" value="Genomic_DNA"/>
</dbReference>
<dbReference type="AlphaFoldDB" id="A0A9P1BZB3"/>
<proteinExistence type="predicted"/>
<accession>A0A9P1BZB3</accession>
<keyword evidence="5" id="KW-1185">Reference proteome</keyword>
<comment type="caution">
    <text evidence="2">The sequence shown here is derived from an EMBL/GenBank/DDBJ whole genome shotgun (WGS) entry which is preliminary data.</text>
</comment>
<name>A0A9P1BZB3_9DINO</name>
<dbReference type="Proteomes" id="UP001152797">
    <property type="component" value="Unassembled WGS sequence"/>
</dbReference>
<evidence type="ECO:0000313" key="3">
    <source>
        <dbReference type="EMBL" id="CAL1134700.1"/>
    </source>
</evidence>
<evidence type="ECO:0000313" key="5">
    <source>
        <dbReference type="Proteomes" id="UP001152797"/>
    </source>
</evidence>
<reference evidence="3" key="2">
    <citation type="submission" date="2024-04" db="EMBL/GenBank/DDBJ databases">
        <authorList>
            <person name="Chen Y."/>
            <person name="Shah S."/>
            <person name="Dougan E. K."/>
            <person name="Thang M."/>
            <person name="Chan C."/>
        </authorList>
    </citation>
    <scope>NUCLEOTIDE SEQUENCE [LARGE SCALE GENOMIC DNA]</scope>
</reference>
<feature type="compositionally biased region" description="Basic residues" evidence="1">
    <location>
        <begin position="145"/>
        <end position="154"/>
    </location>
</feature>
<protein>
    <submittedName>
        <fullName evidence="4">TFIIS N-terminal domain-containing protein</fullName>
    </submittedName>
</protein>
<evidence type="ECO:0000313" key="2">
    <source>
        <dbReference type="EMBL" id="CAI3981325.1"/>
    </source>
</evidence>
<organism evidence="2">
    <name type="scientific">Cladocopium goreaui</name>
    <dbReference type="NCBI Taxonomy" id="2562237"/>
    <lineage>
        <taxon>Eukaryota</taxon>
        <taxon>Sar</taxon>
        <taxon>Alveolata</taxon>
        <taxon>Dinophyceae</taxon>
        <taxon>Suessiales</taxon>
        <taxon>Symbiodiniaceae</taxon>
        <taxon>Cladocopium</taxon>
    </lineage>
</organism>
<evidence type="ECO:0000256" key="1">
    <source>
        <dbReference type="SAM" id="MobiDB-lite"/>
    </source>
</evidence>
<feature type="region of interest" description="Disordered" evidence="1">
    <location>
        <begin position="288"/>
        <end position="322"/>
    </location>
</feature>
<dbReference type="EMBL" id="CAMXCT010000624">
    <property type="protein sequence ID" value="CAI3981325.1"/>
    <property type="molecule type" value="Genomic_DNA"/>
</dbReference>